<protein>
    <submittedName>
        <fullName evidence="2">Uncharacterized protein</fullName>
    </submittedName>
</protein>
<reference evidence="2" key="2">
    <citation type="submission" date="2020-11" db="EMBL/GenBank/DDBJ databases">
        <authorList>
            <consortium name="DOE Joint Genome Institute"/>
            <person name="Kuo A."/>
            <person name="Miyauchi S."/>
            <person name="Kiss E."/>
            <person name="Drula E."/>
            <person name="Kohler A."/>
            <person name="Sanchez-Garcia M."/>
            <person name="Andreopoulos B."/>
            <person name="Barry K.W."/>
            <person name="Bonito G."/>
            <person name="Buee M."/>
            <person name="Carver A."/>
            <person name="Chen C."/>
            <person name="Cichocki N."/>
            <person name="Clum A."/>
            <person name="Culley D."/>
            <person name="Crous P.W."/>
            <person name="Fauchery L."/>
            <person name="Girlanda M."/>
            <person name="Hayes R."/>
            <person name="Keri Z."/>
            <person name="Labutti K."/>
            <person name="Lipzen A."/>
            <person name="Lombard V."/>
            <person name="Magnuson J."/>
            <person name="Maillard F."/>
            <person name="Morin E."/>
            <person name="Murat C."/>
            <person name="Nolan M."/>
            <person name="Ohm R."/>
            <person name="Pangilinan J."/>
            <person name="Pereira M."/>
            <person name="Perotto S."/>
            <person name="Peter M."/>
            <person name="Riley R."/>
            <person name="Sitrit Y."/>
            <person name="Stielow B."/>
            <person name="Szollosi G."/>
            <person name="Zifcakova L."/>
            <person name="Stursova M."/>
            <person name="Spatafora J.W."/>
            <person name="Tedersoo L."/>
            <person name="Vaario L.-M."/>
            <person name="Yamada A."/>
            <person name="Yan M."/>
            <person name="Wang P."/>
            <person name="Xu J."/>
            <person name="Bruns T."/>
            <person name="Baldrian P."/>
            <person name="Vilgalys R."/>
            <person name="Henrissat B."/>
            <person name="Grigoriev I.V."/>
            <person name="Hibbett D."/>
            <person name="Nagy L.G."/>
            <person name="Martin F.M."/>
        </authorList>
    </citation>
    <scope>NUCLEOTIDE SEQUENCE</scope>
    <source>
        <strain evidence="2">UH-Tt-Lm1</strain>
    </source>
</reference>
<feature type="compositionally biased region" description="Pro residues" evidence="1">
    <location>
        <begin position="117"/>
        <end position="126"/>
    </location>
</feature>
<comment type="caution">
    <text evidence="2">The sequence shown here is derived from an EMBL/GenBank/DDBJ whole genome shotgun (WGS) entry which is preliminary data.</text>
</comment>
<dbReference type="Proteomes" id="UP000736335">
    <property type="component" value="Unassembled WGS sequence"/>
</dbReference>
<dbReference type="AlphaFoldDB" id="A0A9P6HK19"/>
<evidence type="ECO:0000313" key="3">
    <source>
        <dbReference type="Proteomes" id="UP000736335"/>
    </source>
</evidence>
<accession>A0A9P6HK19</accession>
<reference evidence="2" key="1">
    <citation type="journal article" date="2020" name="Nat. Commun.">
        <title>Large-scale genome sequencing of mycorrhizal fungi provides insights into the early evolution of symbiotic traits.</title>
        <authorList>
            <person name="Miyauchi S."/>
            <person name="Kiss E."/>
            <person name="Kuo A."/>
            <person name="Drula E."/>
            <person name="Kohler A."/>
            <person name="Sanchez-Garcia M."/>
            <person name="Morin E."/>
            <person name="Andreopoulos B."/>
            <person name="Barry K.W."/>
            <person name="Bonito G."/>
            <person name="Buee M."/>
            <person name="Carver A."/>
            <person name="Chen C."/>
            <person name="Cichocki N."/>
            <person name="Clum A."/>
            <person name="Culley D."/>
            <person name="Crous P.W."/>
            <person name="Fauchery L."/>
            <person name="Girlanda M."/>
            <person name="Hayes R.D."/>
            <person name="Keri Z."/>
            <person name="LaButti K."/>
            <person name="Lipzen A."/>
            <person name="Lombard V."/>
            <person name="Magnuson J."/>
            <person name="Maillard F."/>
            <person name="Murat C."/>
            <person name="Nolan M."/>
            <person name="Ohm R.A."/>
            <person name="Pangilinan J."/>
            <person name="Pereira M.F."/>
            <person name="Perotto S."/>
            <person name="Peter M."/>
            <person name="Pfister S."/>
            <person name="Riley R."/>
            <person name="Sitrit Y."/>
            <person name="Stielow J.B."/>
            <person name="Szollosi G."/>
            <person name="Zifcakova L."/>
            <person name="Stursova M."/>
            <person name="Spatafora J.W."/>
            <person name="Tedersoo L."/>
            <person name="Vaario L.M."/>
            <person name="Yamada A."/>
            <person name="Yan M."/>
            <person name="Wang P."/>
            <person name="Xu J."/>
            <person name="Bruns T."/>
            <person name="Baldrian P."/>
            <person name="Vilgalys R."/>
            <person name="Dunand C."/>
            <person name="Henrissat B."/>
            <person name="Grigoriev I.V."/>
            <person name="Hibbett D."/>
            <person name="Nagy L.G."/>
            <person name="Martin F.M."/>
        </authorList>
    </citation>
    <scope>NUCLEOTIDE SEQUENCE</scope>
    <source>
        <strain evidence="2">UH-Tt-Lm1</strain>
    </source>
</reference>
<evidence type="ECO:0000256" key="1">
    <source>
        <dbReference type="SAM" id="MobiDB-lite"/>
    </source>
</evidence>
<keyword evidence="3" id="KW-1185">Reference proteome</keyword>
<evidence type="ECO:0000313" key="2">
    <source>
        <dbReference type="EMBL" id="KAF9788484.1"/>
    </source>
</evidence>
<sequence length="137" mass="14834">MIGVWVSRRLYKPLAIPSSSSLPIQGPPLSKHSPNCLPLRFILPTSLMDAAKLRKEQLMALPSVSQALSQLPQARSVDQVSLHPSSMSAQHAAESEAKLRKVLSKSGTPHNPSVIVTPPPNLPSSPTPQLMMKFKSK</sequence>
<gene>
    <name evidence="2" type="ORF">BJ322DRAFT_1049124</name>
</gene>
<feature type="region of interest" description="Disordered" evidence="1">
    <location>
        <begin position="81"/>
        <end position="137"/>
    </location>
</feature>
<dbReference type="EMBL" id="WIUZ02000004">
    <property type="protein sequence ID" value="KAF9788484.1"/>
    <property type="molecule type" value="Genomic_DNA"/>
</dbReference>
<proteinExistence type="predicted"/>
<organism evidence="2 3">
    <name type="scientific">Thelephora terrestris</name>
    <dbReference type="NCBI Taxonomy" id="56493"/>
    <lineage>
        <taxon>Eukaryota</taxon>
        <taxon>Fungi</taxon>
        <taxon>Dikarya</taxon>
        <taxon>Basidiomycota</taxon>
        <taxon>Agaricomycotina</taxon>
        <taxon>Agaricomycetes</taxon>
        <taxon>Thelephorales</taxon>
        <taxon>Thelephoraceae</taxon>
        <taxon>Thelephora</taxon>
    </lineage>
</organism>
<name>A0A9P6HK19_9AGAM</name>
<dbReference type="OrthoDB" id="3267993at2759"/>